<evidence type="ECO:0000313" key="2">
    <source>
        <dbReference type="Ensembl" id="ENSLBEP00000009202.1"/>
    </source>
</evidence>
<dbReference type="Gene3D" id="3.10.20.90">
    <property type="entry name" value="Phosphatidylinositol 3-kinase Catalytic Subunit, Chain A, domain 1"/>
    <property type="match status" value="1"/>
</dbReference>
<name>A0A3Q3ESL0_9LABR</name>
<dbReference type="SUPFAM" id="SSF54236">
    <property type="entry name" value="Ubiquitin-like"/>
    <property type="match status" value="1"/>
</dbReference>
<dbReference type="PROSITE" id="PS50053">
    <property type="entry name" value="UBIQUITIN_2"/>
    <property type="match status" value="1"/>
</dbReference>
<dbReference type="Proteomes" id="UP000261660">
    <property type="component" value="Unplaced"/>
</dbReference>
<evidence type="ECO:0000259" key="1">
    <source>
        <dbReference type="PROSITE" id="PS50053"/>
    </source>
</evidence>
<proteinExistence type="predicted"/>
<reference evidence="2" key="2">
    <citation type="submission" date="2025-09" db="UniProtKB">
        <authorList>
            <consortium name="Ensembl"/>
        </authorList>
    </citation>
    <scope>IDENTIFICATION</scope>
</reference>
<organism evidence="2 3">
    <name type="scientific">Labrus bergylta</name>
    <name type="common">ballan wrasse</name>
    <dbReference type="NCBI Taxonomy" id="56723"/>
    <lineage>
        <taxon>Eukaryota</taxon>
        <taxon>Metazoa</taxon>
        <taxon>Chordata</taxon>
        <taxon>Craniata</taxon>
        <taxon>Vertebrata</taxon>
        <taxon>Euteleostomi</taxon>
        <taxon>Actinopterygii</taxon>
        <taxon>Neopterygii</taxon>
        <taxon>Teleostei</taxon>
        <taxon>Neoteleostei</taxon>
        <taxon>Acanthomorphata</taxon>
        <taxon>Eupercaria</taxon>
        <taxon>Labriformes</taxon>
        <taxon>Labridae</taxon>
        <taxon>Labrus</taxon>
    </lineage>
</organism>
<feature type="domain" description="Ubiquitin-like" evidence="1">
    <location>
        <begin position="46"/>
        <end position="88"/>
    </location>
</feature>
<reference evidence="2" key="1">
    <citation type="submission" date="2025-08" db="UniProtKB">
        <authorList>
            <consortium name="Ensembl"/>
        </authorList>
    </citation>
    <scope>IDENTIFICATION</scope>
</reference>
<evidence type="ECO:0000313" key="3">
    <source>
        <dbReference type="Proteomes" id="UP000261660"/>
    </source>
</evidence>
<sequence length="102" mass="11511">MGPLRHFLGIDFRQSEGEIKMTQKRHIEKMLTRFGMSEFLHCVFVNVGEGDMRLILTDKELQEDSKVVCDYGVQHISIIMMVLRVKGGLSAYGVSSSSSNCL</sequence>
<dbReference type="AlphaFoldDB" id="A0A3Q3ESL0"/>
<dbReference type="Ensembl" id="ENSLBET00000009704.1">
    <property type="protein sequence ID" value="ENSLBEP00000009202.1"/>
    <property type="gene ID" value="ENSLBEG00000007123.1"/>
</dbReference>
<protein>
    <recommendedName>
        <fullName evidence="1">Ubiquitin-like domain-containing protein</fullName>
    </recommendedName>
</protein>
<dbReference type="InterPro" id="IPR029071">
    <property type="entry name" value="Ubiquitin-like_domsf"/>
</dbReference>
<dbReference type="InParanoid" id="A0A3Q3ESL0"/>
<dbReference type="InterPro" id="IPR000626">
    <property type="entry name" value="Ubiquitin-like_dom"/>
</dbReference>
<keyword evidence="3" id="KW-1185">Reference proteome</keyword>
<accession>A0A3Q3ESL0</accession>